<gene>
    <name evidence="2" type="ORF">A1Q1_05879</name>
</gene>
<dbReference type="RefSeq" id="XP_014176563.1">
    <property type="nucleotide sequence ID" value="XM_014321088.1"/>
</dbReference>
<dbReference type="PANTHER" id="PTHR40460">
    <property type="entry name" value="CHROMOSOME 1, WHOLE GENOME SHOTGUN SEQUENCE"/>
    <property type="match status" value="1"/>
</dbReference>
<dbReference type="OrthoDB" id="9999611at2759"/>
<dbReference type="KEGG" id="tasa:A1Q1_05879"/>
<dbReference type="PANTHER" id="PTHR40460:SF1">
    <property type="entry name" value="CSBD-LIKE DOMAIN-CONTAINING PROTEIN"/>
    <property type="match status" value="1"/>
</dbReference>
<dbReference type="GeneID" id="25989391"/>
<dbReference type="VEuPathDB" id="FungiDB:A1Q1_05879"/>
<accession>J4U6F7</accession>
<sequence length="152" mass="15988">MSEQNKQEPSQISGQLKGMAEQAIGSVLPGATGDAWIESGQKLQQEGQVEVEEAKLEAKKDATVDSAKGKAKSAFGYVTGNQEMQNEGNMQAEGAQWKYKQANSDGIASVPVPSAEGVKGKLESVAGMVTGDQSKQMEGNARAEKAAWKDGV</sequence>
<organism evidence="2 3">
    <name type="scientific">Trichosporon asahii var. asahii (strain ATCC 90039 / CBS 2479 / JCM 2466 / KCTC 7840 / NBRC 103889/ NCYC 2677 / UAMH 7654)</name>
    <name type="common">Yeast</name>
    <dbReference type="NCBI Taxonomy" id="1186058"/>
    <lineage>
        <taxon>Eukaryota</taxon>
        <taxon>Fungi</taxon>
        <taxon>Dikarya</taxon>
        <taxon>Basidiomycota</taxon>
        <taxon>Agaricomycotina</taxon>
        <taxon>Tremellomycetes</taxon>
        <taxon>Trichosporonales</taxon>
        <taxon>Trichosporonaceae</taxon>
        <taxon>Trichosporon</taxon>
    </lineage>
</organism>
<dbReference type="AlphaFoldDB" id="J4U6F7"/>
<comment type="caution">
    <text evidence="2">The sequence shown here is derived from an EMBL/GenBank/DDBJ whole genome shotgun (WGS) entry which is preliminary data.</text>
</comment>
<protein>
    <recommendedName>
        <fullName evidence="4">CsbD-like domain-containing protein</fullName>
    </recommendedName>
</protein>
<dbReference type="HOGENOM" id="CLU_1677807_0_0_1"/>
<feature type="region of interest" description="Disordered" evidence="1">
    <location>
        <begin position="129"/>
        <end position="152"/>
    </location>
</feature>
<feature type="compositionally biased region" description="Basic and acidic residues" evidence="1">
    <location>
        <begin position="141"/>
        <end position="152"/>
    </location>
</feature>
<evidence type="ECO:0000313" key="2">
    <source>
        <dbReference type="EMBL" id="EJT45730.1"/>
    </source>
</evidence>
<dbReference type="Proteomes" id="UP000002748">
    <property type="component" value="Unassembled WGS sequence"/>
</dbReference>
<proteinExistence type="predicted"/>
<evidence type="ECO:0008006" key="4">
    <source>
        <dbReference type="Google" id="ProtNLM"/>
    </source>
</evidence>
<evidence type="ECO:0000313" key="3">
    <source>
        <dbReference type="Proteomes" id="UP000002748"/>
    </source>
</evidence>
<name>J4U6F7_TRIAS</name>
<dbReference type="EMBL" id="ALBS01000322">
    <property type="protein sequence ID" value="EJT45730.1"/>
    <property type="molecule type" value="Genomic_DNA"/>
</dbReference>
<evidence type="ECO:0000256" key="1">
    <source>
        <dbReference type="SAM" id="MobiDB-lite"/>
    </source>
</evidence>
<reference evidence="2 3" key="1">
    <citation type="journal article" date="2012" name="Eukaryot. Cell">
        <title>Draft genome sequence of CBS 2479, the standard type strain of Trichosporon asahii.</title>
        <authorList>
            <person name="Yang R.Y."/>
            <person name="Li H.T."/>
            <person name="Zhu H."/>
            <person name="Zhou G.P."/>
            <person name="Wang M."/>
            <person name="Wang L."/>
        </authorList>
    </citation>
    <scope>NUCLEOTIDE SEQUENCE [LARGE SCALE GENOMIC DNA]</scope>
    <source>
        <strain evidence="3">ATCC 90039 / CBS 2479 / JCM 2466 / KCTC 7840 / NCYC 2677 / UAMH 7654</strain>
    </source>
</reference>